<accession>A0A859FGG0</accession>
<reference evidence="2" key="2">
    <citation type="submission" date="2020-05" db="EMBL/GenBank/DDBJ databases">
        <title>Bacillus alkalisoli sp. nov. isolated from saline soil.</title>
        <authorList>
            <person name="Sun J.-Q."/>
            <person name="Xu L."/>
        </authorList>
    </citation>
    <scope>NUCLEOTIDE SEQUENCE</scope>
    <source>
        <strain evidence="2">M4U3P1</strain>
    </source>
</reference>
<dbReference type="KEGG" id="psua:FLK61_33920"/>
<dbReference type="Proteomes" id="UP000318138">
    <property type="component" value="Chromosome"/>
</dbReference>
<evidence type="ECO:0000313" key="1">
    <source>
        <dbReference type="EMBL" id="QKS71681.1"/>
    </source>
</evidence>
<evidence type="ECO:0008006" key="4">
    <source>
        <dbReference type="Google" id="ProtNLM"/>
    </source>
</evidence>
<evidence type="ECO:0000313" key="2">
    <source>
        <dbReference type="EMBL" id="QKS71734.1"/>
    </source>
</evidence>
<dbReference type="KEGG" id="psua:FLK61_34215"/>
<keyword evidence="3" id="KW-1185">Reference proteome</keyword>
<gene>
    <name evidence="1" type="ORF">FLK61_33920</name>
    <name evidence="2" type="ORF">FLK61_34215</name>
</gene>
<evidence type="ECO:0000313" key="3">
    <source>
        <dbReference type="Proteomes" id="UP000318138"/>
    </source>
</evidence>
<reference evidence="3" key="1">
    <citation type="submission" date="2019-07" db="EMBL/GenBank/DDBJ databases">
        <title>Bacillus alkalisoli sp. nov. isolated from saline soil.</title>
        <authorList>
            <person name="Sun J.-Q."/>
            <person name="Xu L."/>
        </authorList>
    </citation>
    <scope>NUCLEOTIDE SEQUENCE [LARGE SCALE GENOMIC DNA]</scope>
    <source>
        <strain evidence="1 3">M4U3P1</strain>
    </source>
</reference>
<sequence>MYLSKMVEHKQIVDELHSKGFYYSENGRSLESLKLSELKREQVRLPELREVAENA</sequence>
<dbReference type="AlphaFoldDB" id="A0A859FGG0"/>
<proteinExistence type="predicted"/>
<dbReference type="RefSeq" id="WP_176009713.1">
    <property type="nucleotide sequence ID" value="NZ_CP041372.2"/>
</dbReference>
<organism evidence="2 3">
    <name type="scientific">Paenalkalicoccus suaedae</name>
    <dbReference type="NCBI Taxonomy" id="2592382"/>
    <lineage>
        <taxon>Bacteria</taxon>
        <taxon>Bacillati</taxon>
        <taxon>Bacillota</taxon>
        <taxon>Bacilli</taxon>
        <taxon>Bacillales</taxon>
        <taxon>Bacillaceae</taxon>
        <taxon>Paenalkalicoccus</taxon>
    </lineage>
</organism>
<dbReference type="EMBL" id="CP041372">
    <property type="protein sequence ID" value="QKS71681.1"/>
    <property type="molecule type" value="Genomic_DNA"/>
</dbReference>
<protein>
    <recommendedName>
        <fullName evidence="4">Fur-regulated basic protein FbpA</fullName>
    </recommendedName>
</protein>
<dbReference type="EMBL" id="CP041372">
    <property type="protein sequence ID" value="QKS71734.1"/>
    <property type="molecule type" value="Genomic_DNA"/>
</dbReference>
<name>A0A859FGG0_9BACI</name>